<evidence type="ECO:0000259" key="7">
    <source>
        <dbReference type="PROSITE" id="PS51918"/>
    </source>
</evidence>
<comment type="caution">
    <text evidence="8">The sequence shown here is derived from an EMBL/GenBank/DDBJ whole genome shotgun (WGS) entry which is preliminary data.</text>
</comment>
<keyword evidence="2" id="KW-0949">S-adenosyl-L-methionine</keyword>
<proteinExistence type="predicted"/>
<dbReference type="SFLD" id="SFLDG01123">
    <property type="entry name" value="methyltransferase_(Class_B)"/>
    <property type="match status" value="1"/>
</dbReference>
<dbReference type="InterPro" id="IPR034466">
    <property type="entry name" value="Methyltransferase_Class_B"/>
</dbReference>
<feature type="domain" description="Radical SAM core" evidence="7">
    <location>
        <begin position="161"/>
        <end position="392"/>
    </location>
</feature>
<evidence type="ECO:0000256" key="3">
    <source>
        <dbReference type="ARBA" id="ARBA00022723"/>
    </source>
</evidence>
<dbReference type="Pfam" id="PF13282">
    <property type="entry name" value="DUF4070"/>
    <property type="match status" value="1"/>
</dbReference>
<dbReference type="PANTHER" id="PTHR43409:SF3">
    <property type="entry name" value="HYPOTHETICAL METHYLTRANSFERASE"/>
    <property type="match status" value="1"/>
</dbReference>
<keyword evidence="5" id="KW-0411">Iron-sulfur</keyword>
<dbReference type="GO" id="GO:0031419">
    <property type="term" value="F:cobalamin binding"/>
    <property type="evidence" value="ECO:0007669"/>
    <property type="project" value="InterPro"/>
</dbReference>
<accession>A0A7V6DR48</accession>
<dbReference type="GO" id="GO:0005829">
    <property type="term" value="C:cytosol"/>
    <property type="evidence" value="ECO:0007669"/>
    <property type="project" value="TreeGrafter"/>
</dbReference>
<reference evidence="8" key="1">
    <citation type="journal article" date="2020" name="mSystems">
        <title>Genome- and Community-Level Interaction Insights into Carbon Utilization and Element Cycling Functions of Hydrothermarchaeota in Hydrothermal Sediment.</title>
        <authorList>
            <person name="Zhou Z."/>
            <person name="Liu Y."/>
            <person name="Xu W."/>
            <person name="Pan J."/>
            <person name="Luo Z.H."/>
            <person name="Li M."/>
        </authorList>
    </citation>
    <scope>NUCLEOTIDE SEQUENCE [LARGE SCALE GENOMIC DNA]</scope>
    <source>
        <strain evidence="8">SpSt-767</strain>
    </source>
</reference>
<organism evidence="8">
    <name type="scientific">Desulfobacca acetoxidans</name>
    <dbReference type="NCBI Taxonomy" id="60893"/>
    <lineage>
        <taxon>Bacteria</taxon>
        <taxon>Pseudomonadati</taxon>
        <taxon>Thermodesulfobacteriota</taxon>
        <taxon>Desulfobaccia</taxon>
        <taxon>Desulfobaccales</taxon>
        <taxon>Desulfobaccaceae</taxon>
        <taxon>Desulfobacca</taxon>
    </lineage>
</organism>
<name>A0A7V6DR48_9BACT</name>
<dbReference type="Pfam" id="PF02310">
    <property type="entry name" value="B12-binding"/>
    <property type="match status" value="1"/>
</dbReference>
<dbReference type="SFLD" id="SFLDS00029">
    <property type="entry name" value="Radical_SAM"/>
    <property type="match status" value="1"/>
</dbReference>
<protein>
    <submittedName>
        <fullName evidence="8">B12-binding domain-containing radical SAM protein</fullName>
    </submittedName>
</protein>
<dbReference type="InterPro" id="IPR025274">
    <property type="entry name" value="DUF4070"/>
</dbReference>
<dbReference type="EMBL" id="DTGR01000220">
    <property type="protein sequence ID" value="HHS30881.1"/>
    <property type="molecule type" value="Genomic_DNA"/>
</dbReference>
<dbReference type="InterPro" id="IPR034530">
    <property type="entry name" value="HpnP-like"/>
</dbReference>
<dbReference type="Gene3D" id="3.80.30.20">
    <property type="entry name" value="tm_1862 like domain"/>
    <property type="match status" value="1"/>
</dbReference>
<dbReference type="SMART" id="SM00729">
    <property type="entry name" value="Elp3"/>
    <property type="match status" value="1"/>
</dbReference>
<dbReference type="AlphaFoldDB" id="A0A7V6DR48"/>
<dbReference type="Gene3D" id="3.40.50.280">
    <property type="entry name" value="Cobalamin-binding domain"/>
    <property type="match status" value="1"/>
</dbReference>
<dbReference type="InterPro" id="IPR006638">
    <property type="entry name" value="Elp3/MiaA/NifB-like_rSAM"/>
</dbReference>
<evidence type="ECO:0000256" key="1">
    <source>
        <dbReference type="ARBA" id="ARBA00001966"/>
    </source>
</evidence>
<gene>
    <name evidence="8" type="ORF">ENV52_14410</name>
</gene>
<evidence type="ECO:0000256" key="2">
    <source>
        <dbReference type="ARBA" id="ARBA00022691"/>
    </source>
</evidence>
<evidence type="ECO:0000256" key="4">
    <source>
        <dbReference type="ARBA" id="ARBA00023004"/>
    </source>
</evidence>
<dbReference type="InterPro" id="IPR006158">
    <property type="entry name" value="Cobalamin-bd"/>
</dbReference>
<evidence type="ECO:0000256" key="5">
    <source>
        <dbReference type="ARBA" id="ARBA00023014"/>
    </source>
</evidence>
<dbReference type="GO" id="GO:0046872">
    <property type="term" value="F:metal ion binding"/>
    <property type="evidence" value="ECO:0007669"/>
    <property type="project" value="UniProtKB-KW"/>
</dbReference>
<comment type="cofactor">
    <cofactor evidence="1">
        <name>[4Fe-4S] cluster</name>
        <dbReference type="ChEBI" id="CHEBI:49883"/>
    </cofactor>
</comment>
<dbReference type="PANTHER" id="PTHR43409">
    <property type="entry name" value="ANAEROBIC MAGNESIUM-PROTOPORPHYRIN IX MONOMETHYL ESTER CYCLASE-RELATED"/>
    <property type="match status" value="1"/>
</dbReference>
<dbReference type="CDD" id="cd01335">
    <property type="entry name" value="Radical_SAM"/>
    <property type="match status" value="1"/>
</dbReference>
<dbReference type="InterPro" id="IPR051198">
    <property type="entry name" value="BchE-like"/>
</dbReference>
<evidence type="ECO:0000313" key="8">
    <source>
        <dbReference type="EMBL" id="HHS30881.1"/>
    </source>
</evidence>
<dbReference type="GO" id="GO:0003824">
    <property type="term" value="F:catalytic activity"/>
    <property type="evidence" value="ECO:0007669"/>
    <property type="project" value="InterPro"/>
</dbReference>
<dbReference type="InterPro" id="IPR007197">
    <property type="entry name" value="rSAM"/>
</dbReference>
<feature type="domain" description="B12-binding" evidence="6">
    <location>
        <begin position="66"/>
        <end position="140"/>
    </location>
</feature>
<dbReference type="PROSITE" id="PS51918">
    <property type="entry name" value="RADICAL_SAM"/>
    <property type="match status" value="1"/>
</dbReference>
<dbReference type="InterPro" id="IPR058240">
    <property type="entry name" value="rSAM_sf"/>
</dbReference>
<dbReference type="GO" id="GO:0051536">
    <property type="term" value="F:iron-sulfur cluster binding"/>
    <property type="evidence" value="ECO:0007669"/>
    <property type="project" value="UniProtKB-KW"/>
</dbReference>
<keyword evidence="4" id="KW-0408">Iron</keyword>
<dbReference type="SUPFAM" id="SSF102114">
    <property type="entry name" value="Radical SAM enzymes"/>
    <property type="match status" value="1"/>
</dbReference>
<dbReference type="SFLD" id="SFLDF00303">
    <property type="entry name" value="hopanoid_C2-methyltransferase"/>
    <property type="match status" value="1"/>
</dbReference>
<dbReference type="InterPro" id="IPR023404">
    <property type="entry name" value="rSAM_horseshoe"/>
</dbReference>
<sequence length="541" mass="61479">MRALLINPKFPTFFWTMPQLCRLQGCKSSTAPLGLITVAAMLPADWQLRLVDLNTGPLTTADWDWAEVVFLTSMGVQHANFLDLLRQAKALGKTVVAGGPQPSVMPEEAMALGCDFLVRGEAELHMPQLLEDLQQGKTGRVYDSDEKPDLSLSPIPRFDLLKPHDYLSLSIQTTRGCPFDCEFCDVVSLFGRKVRTKKPEQVLAELEAIHRLGGVEEIFIADDNFIGNKGYARQLLRQMIPWMKEHGEPFCFMTQASVNLGQEMELIDLMTEANFGTVFLGVESPDEIVLQQAHKRQNVAGSLAETLKTINANGLSLIGSFILGMDGETSGTGDRIIDFVEATNLPIVMLNMLFPLDKTRLWHRLRQEGRLRKEQVDRWVFQNFPEMDYYCRMFFQPSRPEEEILAEFFRMVDRLYEPSAYLARAYRSILAMRPTRSAMAAKNGKSLPAAGPARQKTPTNYLNDLRRFLRLSWSQGVKSSCRGQFWRQLYGIWQQNPSRLLRYIRLCAWGEDFFLFRKAMHRHKASLPAQKTEPQLAAAAS</sequence>
<keyword evidence="3" id="KW-0479">Metal-binding</keyword>
<dbReference type="PROSITE" id="PS51332">
    <property type="entry name" value="B12_BINDING"/>
    <property type="match status" value="1"/>
</dbReference>
<evidence type="ECO:0000259" key="6">
    <source>
        <dbReference type="PROSITE" id="PS51332"/>
    </source>
</evidence>
<dbReference type="Pfam" id="PF04055">
    <property type="entry name" value="Radical_SAM"/>
    <property type="match status" value="1"/>
</dbReference>
<dbReference type="SFLD" id="SFLDG01082">
    <property type="entry name" value="B12-binding_domain_containing"/>
    <property type="match status" value="1"/>
</dbReference>